<dbReference type="Proteomes" id="UP000887116">
    <property type="component" value="Unassembled WGS sequence"/>
</dbReference>
<gene>
    <name evidence="1" type="primary">NCL1_43553</name>
    <name evidence="1" type="ORF">TNCT_536051</name>
</gene>
<sequence>MNNDEQYAWLQQDGATCHTSRDSMEVLTEFFDDRVNCKRLWPLRSPDLSILDFFLWRYLNNVTFRNNPQNLDELKSNILHAILDINSHTFRKVSTNLVKRVRLCVQESGL</sequence>
<dbReference type="EMBL" id="BMAO01038737">
    <property type="protein sequence ID" value="GFR26771.1"/>
    <property type="molecule type" value="Genomic_DNA"/>
</dbReference>
<dbReference type="Gene3D" id="3.30.420.10">
    <property type="entry name" value="Ribonuclease H-like superfamily/Ribonuclease H"/>
    <property type="match status" value="1"/>
</dbReference>
<dbReference type="InterPro" id="IPR036397">
    <property type="entry name" value="RNaseH_sf"/>
</dbReference>
<name>A0A8X6LXR1_TRICU</name>
<dbReference type="OrthoDB" id="6437429at2759"/>
<organism evidence="1 2">
    <name type="scientific">Trichonephila clavata</name>
    <name type="common">Joro spider</name>
    <name type="synonym">Nephila clavata</name>
    <dbReference type="NCBI Taxonomy" id="2740835"/>
    <lineage>
        <taxon>Eukaryota</taxon>
        <taxon>Metazoa</taxon>
        <taxon>Ecdysozoa</taxon>
        <taxon>Arthropoda</taxon>
        <taxon>Chelicerata</taxon>
        <taxon>Arachnida</taxon>
        <taxon>Araneae</taxon>
        <taxon>Araneomorphae</taxon>
        <taxon>Entelegynae</taxon>
        <taxon>Araneoidea</taxon>
        <taxon>Nephilidae</taxon>
        <taxon>Trichonephila</taxon>
    </lineage>
</organism>
<accession>A0A8X6LXR1</accession>
<dbReference type="PANTHER" id="PTHR47326">
    <property type="entry name" value="TRANSPOSABLE ELEMENT TC3 TRANSPOSASE-LIKE PROTEIN"/>
    <property type="match status" value="1"/>
</dbReference>
<evidence type="ECO:0000313" key="2">
    <source>
        <dbReference type="Proteomes" id="UP000887116"/>
    </source>
</evidence>
<evidence type="ECO:0000313" key="1">
    <source>
        <dbReference type="EMBL" id="GFR26771.1"/>
    </source>
</evidence>
<dbReference type="GO" id="GO:0003676">
    <property type="term" value="F:nucleic acid binding"/>
    <property type="evidence" value="ECO:0007669"/>
    <property type="project" value="InterPro"/>
</dbReference>
<dbReference type="AlphaFoldDB" id="A0A8X6LXR1"/>
<proteinExistence type="predicted"/>
<evidence type="ECO:0008006" key="3">
    <source>
        <dbReference type="Google" id="ProtNLM"/>
    </source>
</evidence>
<keyword evidence="2" id="KW-1185">Reference proteome</keyword>
<reference evidence="1" key="1">
    <citation type="submission" date="2020-07" db="EMBL/GenBank/DDBJ databases">
        <title>Multicomponent nature underlies the extraordinary mechanical properties of spider dragline silk.</title>
        <authorList>
            <person name="Kono N."/>
            <person name="Nakamura H."/>
            <person name="Mori M."/>
            <person name="Yoshida Y."/>
            <person name="Ohtoshi R."/>
            <person name="Malay A.D."/>
            <person name="Moran D.A.P."/>
            <person name="Tomita M."/>
            <person name="Numata K."/>
            <person name="Arakawa K."/>
        </authorList>
    </citation>
    <scope>NUCLEOTIDE SEQUENCE</scope>
</reference>
<comment type="caution">
    <text evidence="1">The sequence shown here is derived from an EMBL/GenBank/DDBJ whole genome shotgun (WGS) entry which is preliminary data.</text>
</comment>
<protein>
    <recommendedName>
        <fullName evidence="3">Transposase</fullName>
    </recommendedName>
</protein>
<dbReference type="PANTHER" id="PTHR47326:SF1">
    <property type="entry name" value="HTH PSQ-TYPE DOMAIN-CONTAINING PROTEIN"/>
    <property type="match status" value="1"/>
</dbReference>